<gene>
    <name evidence="2" type="ORF">HG535_0D05490</name>
</gene>
<dbReference type="Proteomes" id="UP000509704">
    <property type="component" value="Chromosome 4"/>
</dbReference>
<dbReference type="RefSeq" id="XP_037144567.1">
    <property type="nucleotide sequence ID" value="XM_037288672.1"/>
</dbReference>
<reference evidence="2 3" key="1">
    <citation type="submission" date="2020-07" db="EMBL/GenBank/DDBJ databases">
        <title>The yeast mating-type switching endonuclease HO is a domesticated member of an unorthodox homing genetic element family.</title>
        <authorList>
            <person name="Coughlan A.Y."/>
            <person name="Lombardi L."/>
            <person name="Braun-Galleani S."/>
            <person name="Martos A.R."/>
            <person name="Galeote V."/>
            <person name="Bigey F."/>
            <person name="Dequin S."/>
            <person name="Byrne K.P."/>
            <person name="Wolfe K.H."/>
        </authorList>
    </citation>
    <scope>NUCLEOTIDE SEQUENCE [LARGE SCALE GENOMIC DNA]</scope>
    <source>
        <strain evidence="2 3">NRRL Y-6702</strain>
    </source>
</reference>
<evidence type="ECO:0000256" key="1">
    <source>
        <dbReference type="SAM" id="MobiDB-lite"/>
    </source>
</evidence>
<feature type="region of interest" description="Disordered" evidence="1">
    <location>
        <begin position="1"/>
        <end position="67"/>
    </location>
</feature>
<proteinExistence type="predicted"/>
<feature type="compositionally biased region" description="Polar residues" evidence="1">
    <location>
        <begin position="20"/>
        <end position="31"/>
    </location>
</feature>
<sequence>MTDEKSSEPPTYEEAMMQDTVRQTEPLTPSLPTAPKENGGAYHVHNPHLKSTRGYPGGNRLTYGSKS</sequence>
<dbReference type="KEGG" id="zmk:HG535_0D05490"/>
<keyword evidence="3" id="KW-1185">Reference proteome</keyword>
<evidence type="ECO:0000313" key="2">
    <source>
        <dbReference type="EMBL" id="QLG72840.1"/>
    </source>
</evidence>
<dbReference type="AlphaFoldDB" id="A0A7H9B2J6"/>
<dbReference type="GeneID" id="59236563"/>
<organism evidence="2 3">
    <name type="scientific">Zygotorulaspora mrakii</name>
    <name type="common">Zygosaccharomyces mrakii</name>
    <dbReference type="NCBI Taxonomy" id="42260"/>
    <lineage>
        <taxon>Eukaryota</taxon>
        <taxon>Fungi</taxon>
        <taxon>Dikarya</taxon>
        <taxon>Ascomycota</taxon>
        <taxon>Saccharomycotina</taxon>
        <taxon>Saccharomycetes</taxon>
        <taxon>Saccharomycetales</taxon>
        <taxon>Saccharomycetaceae</taxon>
        <taxon>Zygotorulaspora</taxon>
    </lineage>
</organism>
<protein>
    <submittedName>
        <fullName evidence="2">Uncharacterized protein</fullName>
    </submittedName>
</protein>
<evidence type="ECO:0000313" key="3">
    <source>
        <dbReference type="Proteomes" id="UP000509704"/>
    </source>
</evidence>
<name>A0A7H9B2J6_ZYGMR</name>
<dbReference type="EMBL" id="CP058607">
    <property type="protein sequence ID" value="QLG72840.1"/>
    <property type="molecule type" value="Genomic_DNA"/>
</dbReference>
<accession>A0A7H9B2J6</accession>